<name>A0A7J0H127_9ERIC</name>
<organism evidence="2 3">
    <name type="scientific">Actinidia rufa</name>
    <dbReference type="NCBI Taxonomy" id="165716"/>
    <lineage>
        <taxon>Eukaryota</taxon>
        <taxon>Viridiplantae</taxon>
        <taxon>Streptophyta</taxon>
        <taxon>Embryophyta</taxon>
        <taxon>Tracheophyta</taxon>
        <taxon>Spermatophyta</taxon>
        <taxon>Magnoliopsida</taxon>
        <taxon>eudicotyledons</taxon>
        <taxon>Gunneridae</taxon>
        <taxon>Pentapetalae</taxon>
        <taxon>asterids</taxon>
        <taxon>Ericales</taxon>
        <taxon>Actinidiaceae</taxon>
        <taxon>Actinidia</taxon>
    </lineage>
</organism>
<dbReference type="AlphaFoldDB" id="A0A7J0H127"/>
<feature type="region of interest" description="Disordered" evidence="1">
    <location>
        <begin position="1"/>
        <end position="26"/>
    </location>
</feature>
<keyword evidence="3" id="KW-1185">Reference proteome</keyword>
<gene>
    <name evidence="2" type="ORF">Acr_26g0000970</name>
</gene>
<dbReference type="Proteomes" id="UP000585474">
    <property type="component" value="Unassembled WGS sequence"/>
</dbReference>
<accession>A0A7J0H127</accession>
<evidence type="ECO:0000313" key="3">
    <source>
        <dbReference type="Proteomes" id="UP000585474"/>
    </source>
</evidence>
<sequence length="183" mass="20849">MSTSEKGGSVKPSKSKGLSSQKGKGKEKVSTNLDYDATRFKAESIITLCQEFMSNIKHKPVTEKGKEKMISWVRGKKLKMTSYSFDEIFGIPCVENPEFEFSDVGIPDLDAISRELLSTDDIWDGEVHCNNTRLKDRGSMPFTELFKRHDVYILIDIIRTELEKPIDRVEFDTRSLVSILPYS</sequence>
<protein>
    <submittedName>
        <fullName evidence="2">Uncharacterized protein</fullName>
    </submittedName>
</protein>
<proteinExistence type="predicted"/>
<comment type="caution">
    <text evidence="2">The sequence shown here is derived from an EMBL/GenBank/DDBJ whole genome shotgun (WGS) entry which is preliminary data.</text>
</comment>
<dbReference type="EMBL" id="BJWL01000026">
    <property type="protein sequence ID" value="GFZ16827.1"/>
    <property type="molecule type" value="Genomic_DNA"/>
</dbReference>
<reference evidence="2 3" key="1">
    <citation type="submission" date="2019-07" db="EMBL/GenBank/DDBJ databases">
        <title>De Novo Assembly of kiwifruit Actinidia rufa.</title>
        <authorList>
            <person name="Sugita-Konishi S."/>
            <person name="Sato K."/>
            <person name="Mori E."/>
            <person name="Abe Y."/>
            <person name="Kisaki G."/>
            <person name="Hamano K."/>
            <person name="Suezawa K."/>
            <person name="Otani M."/>
            <person name="Fukuda T."/>
            <person name="Manabe T."/>
            <person name="Gomi K."/>
            <person name="Tabuchi M."/>
            <person name="Akimitsu K."/>
            <person name="Kataoka I."/>
        </authorList>
    </citation>
    <scope>NUCLEOTIDE SEQUENCE [LARGE SCALE GENOMIC DNA]</scope>
    <source>
        <strain evidence="3">cv. Fuchu</strain>
    </source>
</reference>
<evidence type="ECO:0000313" key="2">
    <source>
        <dbReference type="EMBL" id="GFZ16827.1"/>
    </source>
</evidence>
<evidence type="ECO:0000256" key="1">
    <source>
        <dbReference type="SAM" id="MobiDB-lite"/>
    </source>
</evidence>
<feature type="compositionally biased region" description="Low complexity" evidence="1">
    <location>
        <begin position="1"/>
        <end position="22"/>
    </location>
</feature>